<proteinExistence type="predicted"/>
<organism evidence="1 2">
    <name type="scientific">Pedobacter cryophilus</name>
    <dbReference type="NCBI Taxonomy" id="2571271"/>
    <lineage>
        <taxon>Bacteria</taxon>
        <taxon>Pseudomonadati</taxon>
        <taxon>Bacteroidota</taxon>
        <taxon>Sphingobacteriia</taxon>
        <taxon>Sphingobacteriales</taxon>
        <taxon>Sphingobacteriaceae</taxon>
        <taxon>Pedobacter</taxon>
    </lineage>
</organism>
<evidence type="ECO:0000313" key="2">
    <source>
        <dbReference type="Proteomes" id="UP000308181"/>
    </source>
</evidence>
<dbReference type="GO" id="GO:0016740">
    <property type="term" value="F:transferase activity"/>
    <property type="evidence" value="ECO:0007669"/>
    <property type="project" value="UniProtKB-KW"/>
</dbReference>
<comment type="caution">
    <text evidence="1">The sequence shown here is derived from an EMBL/GenBank/DDBJ whole genome shotgun (WGS) entry which is preliminary data.</text>
</comment>
<dbReference type="AlphaFoldDB" id="A0A4U1BZB1"/>
<dbReference type="RefSeq" id="WP_136825434.1">
    <property type="nucleotide sequence ID" value="NZ_SWBP01000002.1"/>
</dbReference>
<keyword evidence="1" id="KW-0808">Transferase</keyword>
<dbReference type="Proteomes" id="UP000308181">
    <property type="component" value="Unassembled WGS sequence"/>
</dbReference>
<keyword evidence="2" id="KW-1185">Reference proteome</keyword>
<protein>
    <submittedName>
        <fullName evidence="1">Glycosyltransferase</fullName>
    </submittedName>
</protein>
<gene>
    <name evidence="1" type="ORF">FA046_05735</name>
</gene>
<sequence>MKISIISKYWTGEHDGVGDYSAHLSEFLKQYHSHQIQIFTSTNYSDDNININNLQSIKEKFRLLNGLLNNHSDVIILQYVGYSFHRKGFPFWLALLTIILSLKKKRIFTIVHETYIRPGHSFKTKIYSLLQKQCLSIILKNSTVVFTSIERYLKQCILFQKNSHLLRIGPNIIPQTTHLKKNDTRPYFTLWGNRDHHQALSIFKEFNILSGGQCDLKIIGKLSDDNLNIIDLFIKNAPELAACIYVHGIVGENDLSIILSNTIGLLLIEKLEQNFGGFSLKSGISVAAIVHRTLIFSNKGDMTDGFLKHKEHLIFVPENSSMAAKLILETINNPMLIKDIKSNLVTLQQEFDWKNIANKINEHI</sequence>
<accession>A0A4U1BZB1</accession>
<evidence type="ECO:0000313" key="1">
    <source>
        <dbReference type="EMBL" id="TKB98618.1"/>
    </source>
</evidence>
<dbReference type="SUPFAM" id="SSF53756">
    <property type="entry name" value="UDP-Glycosyltransferase/glycogen phosphorylase"/>
    <property type="match status" value="1"/>
</dbReference>
<dbReference type="OrthoDB" id="1100436at2"/>
<dbReference type="EMBL" id="SWBP01000002">
    <property type="protein sequence ID" value="TKB98618.1"/>
    <property type="molecule type" value="Genomic_DNA"/>
</dbReference>
<name>A0A4U1BZB1_9SPHI</name>
<reference evidence="1 2" key="1">
    <citation type="submission" date="2019-04" db="EMBL/GenBank/DDBJ databases">
        <title>Pedobacter sp. AR-3-17 sp. nov., isolated from Arctic soil.</title>
        <authorList>
            <person name="Dahal R.H."/>
            <person name="Kim D.-U."/>
        </authorList>
    </citation>
    <scope>NUCLEOTIDE SEQUENCE [LARGE SCALE GENOMIC DNA]</scope>
    <source>
        <strain evidence="1 2">AR-3-17</strain>
    </source>
</reference>